<dbReference type="EMBL" id="QLNI01000050">
    <property type="protein sequence ID" value="RAM00378.1"/>
    <property type="molecule type" value="Genomic_DNA"/>
</dbReference>
<name>A0A328F749_9BACT</name>
<reference evidence="1 4" key="2">
    <citation type="submission" date="2019-02" db="EMBL/GenBank/DDBJ databases">
        <title>Complete genome sequence of Desulfobacter hydrogenophilus AcRS1.</title>
        <authorList>
            <person name="Marietou A."/>
            <person name="Lund M.B."/>
            <person name="Marshall I.P.G."/>
            <person name="Schreiber L."/>
            <person name="Jorgensen B."/>
        </authorList>
    </citation>
    <scope>NUCLEOTIDE SEQUENCE [LARGE SCALE GENOMIC DNA]</scope>
    <source>
        <strain evidence="1 4">AcRS1</strain>
    </source>
</reference>
<dbReference type="Proteomes" id="UP000293902">
    <property type="component" value="Chromosome"/>
</dbReference>
<keyword evidence="4" id="KW-1185">Reference proteome</keyword>
<dbReference type="InterPro" id="IPR036265">
    <property type="entry name" value="HIT-like_sf"/>
</dbReference>
<gene>
    <name evidence="2" type="ORF">DO021_19290</name>
    <name evidence="1" type="ORF">EYB58_10155</name>
</gene>
<dbReference type="EMBL" id="CP036313">
    <property type="protein sequence ID" value="QBH13251.1"/>
    <property type="molecule type" value="Genomic_DNA"/>
</dbReference>
<dbReference type="RefSeq" id="WP_111959709.1">
    <property type="nucleotide sequence ID" value="NZ_CP036313.1"/>
</dbReference>
<organism evidence="2 3">
    <name type="scientific">Desulfobacter hydrogenophilus</name>
    <dbReference type="NCBI Taxonomy" id="2291"/>
    <lineage>
        <taxon>Bacteria</taxon>
        <taxon>Pseudomonadati</taxon>
        <taxon>Thermodesulfobacteriota</taxon>
        <taxon>Desulfobacteria</taxon>
        <taxon>Desulfobacterales</taxon>
        <taxon>Desulfobacteraceae</taxon>
        <taxon>Desulfobacter</taxon>
    </lineage>
</organism>
<accession>A0A328F749</accession>
<dbReference type="Gene3D" id="3.30.428.10">
    <property type="entry name" value="HIT-like"/>
    <property type="match status" value="1"/>
</dbReference>
<evidence type="ECO:0000313" key="1">
    <source>
        <dbReference type="EMBL" id="QBH13251.1"/>
    </source>
</evidence>
<reference evidence="2 3" key="1">
    <citation type="submission" date="2018-06" db="EMBL/GenBank/DDBJ databases">
        <title>Complete Genome Sequence of Desulfobacter hydrogenophilus (DSM3380).</title>
        <authorList>
            <person name="Marietou A."/>
            <person name="Schreiber L."/>
            <person name="Marshall I."/>
            <person name="Jorgensen B."/>
        </authorList>
    </citation>
    <scope>NUCLEOTIDE SEQUENCE [LARGE SCALE GENOMIC DNA]</scope>
    <source>
        <strain evidence="2 3">DSM 3380</strain>
    </source>
</reference>
<dbReference type="OrthoDB" id="5428638at2"/>
<evidence type="ECO:0000313" key="4">
    <source>
        <dbReference type="Proteomes" id="UP000293902"/>
    </source>
</evidence>
<evidence type="ECO:0000313" key="3">
    <source>
        <dbReference type="Proteomes" id="UP000248798"/>
    </source>
</evidence>
<protein>
    <submittedName>
        <fullName evidence="2">Uncharacterized protein</fullName>
    </submittedName>
</protein>
<sequence>MKTPRTCVSSQGEFVVGIHEPKFSVDNFRQKTIKDVLGRLPDGRPVENLTNYPQGQVRAEATDRIYEIANAFPFRGSTFINSAWADRKAERPDTIGLPTRPDCSFTACIEQWQKEKGVPKDPMNQMLERLPRPLKLALAQASTDPADLCALADLACDFVYDNGKGHPPTGVAFKKNDQGRTFPIIHDHDLYDVLGNNPALPDAYKEVMVLKPGIQGNSPIVGESLDDTHVFEYMRANSYIPWGHYAGNMANDQIRYRANDLTPSDMTGIRHLYYQRIYVRLARMLGVTLPATGRSLAADELEALRMEITKALASKDHKPLDNDSPFFTGALWGWNFGFGFAQSGHRLHASHQMIHQQNAMIPESVLDNHGNPYPCFACGDLVADFIQDYKAAHNTDFFTAFIKAIENNQRTDMNPDGPNALVVWENEKVMLFAPKAQVSEWELMLMTKAPCPHVLYADTATRNALDTGLRIAIQTLETLGAQMVTSVEFSGRFNSPVTEQHLVYSFIPRLPYAPGTFSEAQMRFICGCYPEDFSFACRKVLSS</sequence>
<dbReference type="SUPFAM" id="SSF54197">
    <property type="entry name" value="HIT-like"/>
    <property type="match status" value="1"/>
</dbReference>
<dbReference type="AlphaFoldDB" id="A0A328F749"/>
<evidence type="ECO:0000313" key="2">
    <source>
        <dbReference type="EMBL" id="RAM00378.1"/>
    </source>
</evidence>
<proteinExistence type="predicted"/>
<dbReference type="Proteomes" id="UP000248798">
    <property type="component" value="Unassembled WGS sequence"/>
</dbReference>